<gene>
    <name evidence="2" type="ORF">RRF57_007054</name>
</gene>
<comment type="caution">
    <text evidence="2">The sequence shown here is derived from an EMBL/GenBank/DDBJ whole genome shotgun (WGS) entry which is preliminary data.</text>
</comment>
<evidence type="ECO:0000313" key="3">
    <source>
        <dbReference type="Proteomes" id="UP001305414"/>
    </source>
</evidence>
<dbReference type="GO" id="GO:0016747">
    <property type="term" value="F:acyltransferase activity, transferring groups other than amino-acyl groups"/>
    <property type="evidence" value="ECO:0007669"/>
    <property type="project" value="InterPro"/>
</dbReference>
<evidence type="ECO:0000313" key="2">
    <source>
        <dbReference type="EMBL" id="KAK5631340.1"/>
    </source>
</evidence>
<protein>
    <recommendedName>
        <fullName evidence="1">N-acetyltransferase domain-containing protein</fullName>
    </recommendedName>
</protein>
<proteinExistence type="predicted"/>
<dbReference type="Gene3D" id="3.40.630.30">
    <property type="match status" value="1"/>
</dbReference>
<dbReference type="SUPFAM" id="SSF55729">
    <property type="entry name" value="Acyl-CoA N-acyltransferases (Nat)"/>
    <property type="match status" value="1"/>
</dbReference>
<dbReference type="AlphaFoldDB" id="A0AAN7YZG6"/>
<accession>A0AAN7YZG6</accession>
<feature type="domain" description="N-acetyltransferase" evidence="1">
    <location>
        <begin position="1"/>
        <end position="52"/>
    </location>
</feature>
<keyword evidence="3" id="KW-1185">Reference proteome</keyword>
<sequence length="94" mass="11309">MIAKSHWRKGYGLKTFYTFTEYAFITLDIMRVRIETDLANEPWRRLMHAVGLTEFEEQKRVTYGEKSMGYSWLVDAATWQVIREDMQKRGKWPL</sequence>
<name>A0AAN7YZG6_9PEZI</name>
<dbReference type="InterPro" id="IPR016181">
    <property type="entry name" value="Acyl_CoA_acyltransferase"/>
</dbReference>
<evidence type="ECO:0000259" key="1">
    <source>
        <dbReference type="Pfam" id="PF13302"/>
    </source>
</evidence>
<dbReference type="Pfam" id="PF13302">
    <property type="entry name" value="Acetyltransf_3"/>
    <property type="match status" value="1"/>
</dbReference>
<dbReference type="InterPro" id="IPR000182">
    <property type="entry name" value="GNAT_dom"/>
</dbReference>
<organism evidence="2 3">
    <name type="scientific">Xylaria bambusicola</name>
    <dbReference type="NCBI Taxonomy" id="326684"/>
    <lineage>
        <taxon>Eukaryota</taxon>
        <taxon>Fungi</taxon>
        <taxon>Dikarya</taxon>
        <taxon>Ascomycota</taxon>
        <taxon>Pezizomycotina</taxon>
        <taxon>Sordariomycetes</taxon>
        <taxon>Xylariomycetidae</taxon>
        <taxon>Xylariales</taxon>
        <taxon>Xylariaceae</taxon>
        <taxon>Xylaria</taxon>
    </lineage>
</organism>
<reference evidence="2 3" key="1">
    <citation type="submission" date="2023-10" db="EMBL/GenBank/DDBJ databases">
        <title>Draft genome sequence of Xylaria bambusicola isolate GMP-LS, the root and basal stem rot pathogen of sugarcane in Indonesia.</title>
        <authorList>
            <person name="Selvaraj P."/>
            <person name="Muralishankar V."/>
            <person name="Muruganantham S."/>
            <person name="Sp S."/>
            <person name="Haryani S."/>
            <person name="Lau K.J.X."/>
            <person name="Naqvi N.I."/>
        </authorList>
    </citation>
    <scope>NUCLEOTIDE SEQUENCE [LARGE SCALE GENOMIC DNA]</scope>
    <source>
        <strain evidence="2">GMP-LS</strain>
    </source>
</reference>
<dbReference type="Proteomes" id="UP001305414">
    <property type="component" value="Unassembled WGS sequence"/>
</dbReference>
<dbReference type="EMBL" id="JAWHQM010000019">
    <property type="protein sequence ID" value="KAK5631340.1"/>
    <property type="molecule type" value="Genomic_DNA"/>
</dbReference>